<dbReference type="Gene3D" id="3.40.1580.10">
    <property type="entry name" value="SMI1/KNR4-like"/>
    <property type="match status" value="1"/>
</dbReference>
<feature type="domain" description="Knr4/Smi1-like" evidence="1">
    <location>
        <begin position="50"/>
        <end position="167"/>
    </location>
</feature>
<dbReference type="EMBL" id="FNYS01000003">
    <property type="protein sequence ID" value="SEI71061.1"/>
    <property type="molecule type" value="Genomic_DNA"/>
</dbReference>
<proteinExistence type="predicted"/>
<evidence type="ECO:0000313" key="3">
    <source>
        <dbReference type="Proteomes" id="UP000183077"/>
    </source>
</evidence>
<reference evidence="2 3" key="1">
    <citation type="submission" date="2016-10" db="EMBL/GenBank/DDBJ databases">
        <authorList>
            <person name="de Groot N.N."/>
        </authorList>
    </citation>
    <scope>NUCLEOTIDE SEQUENCE [LARGE SCALE GENOMIC DNA]</scope>
    <source>
        <strain evidence="2 3">DSM 23048</strain>
    </source>
</reference>
<dbReference type="SMART" id="SM00860">
    <property type="entry name" value="SMI1_KNR4"/>
    <property type="match status" value="1"/>
</dbReference>
<protein>
    <submittedName>
        <fullName evidence="2">SMI1 / KNR4 family (SUKH-1)</fullName>
    </submittedName>
</protein>
<accession>A0A1H6STI2</accession>
<name>A0A1H6STI2_9FLAO</name>
<dbReference type="Pfam" id="PF09346">
    <property type="entry name" value="SMI1_KNR4"/>
    <property type="match status" value="1"/>
</dbReference>
<dbReference type="InterPro" id="IPR037883">
    <property type="entry name" value="Knr4/Smi1-like_sf"/>
</dbReference>
<dbReference type="InterPro" id="IPR018958">
    <property type="entry name" value="Knr4/Smi1-like_dom"/>
</dbReference>
<dbReference type="SUPFAM" id="SSF160631">
    <property type="entry name" value="SMI1/KNR4-like"/>
    <property type="match status" value="1"/>
</dbReference>
<evidence type="ECO:0000259" key="1">
    <source>
        <dbReference type="SMART" id="SM00860"/>
    </source>
</evidence>
<dbReference type="AlphaFoldDB" id="A0A1H6STI2"/>
<sequence>MNKMAEEIFINKKEDIIIPFDYIGDELWQSNTERIITALDELWSNDKANPIPIEEIEALELRLGASLPDTLKLFYQTFGIADIGEELQQFSDIDYIIKIWEPHPEYGPDFTAEDMAVLPSLITFSEYLGNGNMFCFHKDTKEIYYFDHDSQPYITKLFNSFDDYLKGCLVFAQADLFGDVEQDLVEQWAEEVVCDLVGEDIVRKWMY</sequence>
<evidence type="ECO:0000313" key="2">
    <source>
        <dbReference type="EMBL" id="SEI71061.1"/>
    </source>
</evidence>
<organism evidence="2 3">
    <name type="scientific">Myroides marinus</name>
    <dbReference type="NCBI Taxonomy" id="703342"/>
    <lineage>
        <taxon>Bacteria</taxon>
        <taxon>Pseudomonadati</taxon>
        <taxon>Bacteroidota</taxon>
        <taxon>Flavobacteriia</taxon>
        <taxon>Flavobacteriales</taxon>
        <taxon>Flavobacteriaceae</taxon>
        <taxon>Myroides</taxon>
    </lineage>
</organism>
<dbReference type="Proteomes" id="UP000183077">
    <property type="component" value="Unassembled WGS sequence"/>
</dbReference>
<gene>
    <name evidence="2" type="ORF">SAMN04488018_103179</name>
</gene>